<evidence type="ECO:0000259" key="1">
    <source>
        <dbReference type="Pfam" id="PF08242"/>
    </source>
</evidence>
<feature type="domain" description="Methyltransferase type 12" evidence="1">
    <location>
        <begin position="40"/>
        <end position="140"/>
    </location>
</feature>
<protein>
    <submittedName>
        <fullName evidence="2">Class I SAM-dependent methyltransferase</fullName>
    </submittedName>
</protein>
<reference evidence="3" key="1">
    <citation type="journal article" date="2019" name="Int. J. Syst. Evol. Microbiol.">
        <title>The Global Catalogue of Microorganisms (GCM) 10K type strain sequencing project: providing services to taxonomists for standard genome sequencing and annotation.</title>
        <authorList>
            <consortium name="The Broad Institute Genomics Platform"/>
            <consortium name="The Broad Institute Genome Sequencing Center for Infectious Disease"/>
            <person name="Wu L."/>
            <person name="Ma J."/>
        </authorList>
    </citation>
    <scope>NUCLEOTIDE SEQUENCE [LARGE SCALE GENOMIC DNA]</scope>
    <source>
        <strain evidence="3">JCM 6307</strain>
    </source>
</reference>
<keyword evidence="2" id="KW-0489">Methyltransferase</keyword>
<dbReference type="EMBL" id="BAAATA010000024">
    <property type="protein sequence ID" value="GAA2498139.1"/>
    <property type="molecule type" value="Genomic_DNA"/>
</dbReference>
<dbReference type="RefSeq" id="WP_344384418.1">
    <property type="nucleotide sequence ID" value="NZ_BAAATA010000024.1"/>
</dbReference>
<dbReference type="Pfam" id="PF08242">
    <property type="entry name" value="Methyltransf_12"/>
    <property type="match status" value="1"/>
</dbReference>
<evidence type="ECO:0000313" key="3">
    <source>
        <dbReference type="Proteomes" id="UP001501358"/>
    </source>
</evidence>
<dbReference type="SUPFAM" id="SSF53335">
    <property type="entry name" value="S-adenosyl-L-methionine-dependent methyltransferases"/>
    <property type="match status" value="1"/>
</dbReference>
<proteinExistence type="predicted"/>
<accession>A0ABP5ZKT2</accession>
<evidence type="ECO:0000313" key="2">
    <source>
        <dbReference type="EMBL" id="GAA2498139.1"/>
    </source>
</evidence>
<name>A0ABP5ZKT2_9ACTN</name>
<dbReference type="GO" id="GO:0032259">
    <property type="term" value="P:methylation"/>
    <property type="evidence" value="ECO:0007669"/>
    <property type="project" value="UniProtKB-KW"/>
</dbReference>
<keyword evidence="2" id="KW-0808">Transferase</keyword>
<dbReference type="InterPro" id="IPR029063">
    <property type="entry name" value="SAM-dependent_MTases_sf"/>
</dbReference>
<gene>
    <name evidence="2" type="ORF">GCM10010406_38360</name>
</gene>
<dbReference type="Gene3D" id="3.40.50.150">
    <property type="entry name" value="Vaccinia Virus protein VP39"/>
    <property type="match status" value="1"/>
</dbReference>
<keyword evidence="3" id="KW-1185">Reference proteome</keyword>
<sequence length="253" mass="26746">MTDTDLPPRLTRLAFHGPISEDRAARLVDKLARSAPAGVLDIGCGWGELMLRILEAAPGATGLGVDVNADDLARGRRNAAARGLAGRARFVEGPASTTARGPADLVLCLGAGQALAEEEPYNPAAVLRALRGLVAPGGRVLLGEGFWQRPPAPGELALMWPGASADDHHDLAGLVDLAVGAGFRVERIETANDDEWEEFESGYLADEEEWLAANAGHPAAAGIRERVDRHRASWLRGYRGILGIAYLTLVPVG</sequence>
<dbReference type="Proteomes" id="UP001501358">
    <property type="component" value="Unassembled WGS sequence"/>
</dbReference>
<dbReference type="InterPro" id="IPR013217">
    <property type="entry name" value="Methyltransf_12"/>
</dbReference>
<dbReference type="CDD" id="cd02440">
    <property type="entry name" value="AdoMet_MTases"/>
    <property type="match status" value="1"/>
</dbReference>
<dbReference type="GO" id="GO:0008168">
    <property type="term" value="F:methyltransferase activity"/>
    <property type="evidence" value="ECO:0007669"/>
    <property type="project" value="UniProtKB-KW"/>
</dbReference>
<comment type="caution">
    <text evidence="2">The sequence shown here is derived from an EMBL/GenBank/DDBJ whole genome shotgun (WGS) entry which is preliminary data.</text>
</comment>
<organism evidence="2 3">
    <name type="scientific">Streptomyces thermolineatus</name>
    <dbReference type="NCBI Taxonomy" id="44033"/>
    <lineage>
        <taxon>Bacteria</taxon>
        <taxon>Bacillati</taxon>
        <taxon>Actinomycetota</taxon>
        <taxon>Actinomycetes</taxon>
        <taxon>Kitasatosporales</taxon>
        <taxon>Streptomycetaceae</taxon>
        <taxon>Streptomyces</taxon>
    </lineage>
</organism>